<evidence type="ECO:0000256" key="1">
    <source>
        <dbReference type="SAM" id="MobiDB-lite"/>
    </source>
</evidence>
<gene>
    <name evidence="2" type="ORF">NAES01612_LOCUS6055</name>
</gene>
<organism evidence="2">
    <name type="scientific">Paramoeba aestuarina</name>
    <dbReference type="NCBI Taxonomy" id="180227"/>
    <lineage>
        <taxon>Eukaryota</taxon>
        <taxon>Amoebozoa</taxon>
        <taxon>Discosea</taxon>
        <taxon>Flabellinia</taxon>
        <taxon>Dactylopodida</taxon>
        <taxon>Paramoebidae</taxon>
        <taxon>Paramoeba</taxon>
    </lineage>
</organism>
<dbReference type="EMBL" id="HBKR01009099">
    <property type="protein sequence ID" value="CAE2293127.1"/>
    <property type="molecule type" value="Transcribed_RNA"/>
</dbReference>
<dbReference type="AlphaFoldDB" id="A0A7S4KG86"/>
<protein>
    <submittedName>
        <fullName evidence="2">Uncharacterized protein</fullName>
    </submittedName>
</protein>
<feature type="compositionally biased region" description="Basic and acidic residues" evidence="1">
    <location>
        <begin position="84"/>
        <end position="98"/>
    </location>
</feature>
<reference evidence="2" key="1">
    <citation type="submission" date="2021-01" db="EMBL/GenBank/DDBJ databases">
        <authorList>
            <person name="Corre E."/>
            <person name="Pelletier E."/>
            <person name="Niang G."/>
            <person name="Scheremetjew M."/>
            <person name="Finn R."/>
            <person name="Kale V."/>
            <person name="Holt S."/>
            <person name="Cochrane G."/>
            <person name="Meng A."/>
            <person name="Brown T."/>
            <person name="Cohen L."/>
        </authorList>
    </citation>
    <scope>NUCLEOTIDE SEQUENCE</scope>
    <source>
        <strain evidence="2">SoJaBio B1-5/56/2</strain>
    </source>
</reference>
<name>A0A7S4KG86_9EUKA</name>
<sequence length="104" mass="11483">MLKILVKVNTVATILCCPVVSNFSWLFVVSVESVDRGVDLVAVERLLGNREFETGVSPTSLLIGDGVKAKLAVVGMHKYHRKGEKQDEREGLHVEEKTSFTAKQ</sequence>
<feature type="region of interest" description="Disordered" evidence="1">
    <location>
        <begin position="82"/>
        <end position="104"/>
    </location>
</feature>
<proteinExistence type="predicted"/>
<evidence type="ECO:0000313" key="2">
    <source>
        <dbReference type="EMBL" id="CAE2293127.1"/>
    </source>
</evidence>
<accession>A0A7S4KG86</accession>